<name>A0ACC6K1H6_9PSED</name>
<keyword evidence="2" id="KW-1185">Reference proteome</keyword>
<evidence type="ECO:0000313" key="2">
    <source>
        <dbReference type="Proteomes" id="UP001259587"/>
    </source>
</evidence>
<evidence type="ECO:0000313" key="1">
    <source>
        <dbReference type="EMBL" id="MDR6712231.1"/>
    </source>
</evidence>
<protein>
    <submittedName>
        <fullName evidence="1">RHS repeat-associated protein</fullName>
    </submittedName>
</protein>
<reference evidence="1" key="1">
    <citation type="submission" date="2023-07" db="EMBL/GenBank/DDBJ databases">
        <title>Sorghum-associated microbial communities from plants grown in Nebraska, USA.</title>
        <authorList>
            <person name="Schachtman D."/>
        </authorList>
    </citation>
    <scope>NUCLEOTIDE SEQUENCE</scope>
    <source>
        <strain evidence="1">BE56</strain>
    </source>
</reference>
<accession>A0ACC6K1H6</accession>
<gene>
    <name evidence="1" type="ORF">J2W83_001829</name>
</gene>
<dbReference type="EMBL" id="JAVDTH010000008">
    <property type="protein sequence ID" value="MDR6712231.1"/>
    <property type="molecule type" value="Genomic_DNA"/>
</dbReference>
<dbReference type="Proteomes" id="UP001259587">
    <property type="component" value="Unassembled WGS sequence"/>
</dbReference>
<comment type="caution">
    <text evidence="1">The sequence shown here is derived from an EMBL/GenBank/DDBJ whole genome shotgun (WGS) entry which is preliminary data.</text>
</comment>
<organism evidence="1 2">
    <name type="scientific">Pseudomonas hunanensis</name>
    <dbReference type="NCBI Taxonomy" id="1247546"/>
    <lineage>
        <taxon>Bacteria</taxon>
        <taxon>Pseudomonadati</taxon>
        <taxon>Pseudomonadota</taxon>
        <taxon>Gammaproteobacteria</taxon>
        <taxon>Pseudomonadales</taxon>
        <taxon>Pseudomonadaceae</taxon>
        <taxon>Pseudomonas</taxon>
    </lineage>
</organism>
<sequence length="304" mass="33541">MNSRPNQNFYQNNQLATLVSNETNKTLFRGDTRILAEITNEKSNLLATDVNDSIIATPGNPTCNINYTPYGHSLALTERPLTLGFNGEAFISLANAYLLGNGYRLYNNMRFNSPDSLSPFDAGGRNAYCYCLGDPINHVDPSGHMPVLGRLMRRQQFAKALHHHKPSSPSFIESAPPLYDPSRALHSSIEQPPAYQPPPYSLKLPKGHSRLITPPAAMTEDESKLSALVTTTRPPAYPLPKETPSVSTGAPPPSRREQRIAELEQSLRVAQNNISYMRRSGGVPAGMISTRDNISSQINRLRQS</sequence>
<proteinExistence type="predicted"/>